<dbReference type="SUPFAM" id="SSF53850">
    <property type="entry name" value="Periplasmic binding protein-like II"/>
    <property type="match status" value="1"/>
</dbReference>
<dbReference type="SMART" id="SM00062">
    <property type="entry name" value="PBPb"/>
    <property type="match status" value="1"/>
</dbReference>
<evidence type="ECO:0000313" key="3">
    <source>
        <dbReference type="EMBL" id="MDC7683764.1"/>
    </source>
</evidence>
<dbReference type="InterPro" id="IPR015168">
    <property type="entry name" value="SsuA/THI5"/>
</dbReference>
<sequence>MRSDRRTVLTLLAGAGLYACAPKPPARLKLVLGDQVYLLRSRLEAAGQLKDVPYQAEFANFAGAAPLLEALNAGAVDTGVAGDIPAIFAAAAGVPLKIVGVGRSSARDIGIIVPKGSKIANVAGLRGHKVIVSTARGSISHYLLLAALEEAGVPVNEVEIGFLMPNDAAAAFAAGQIEAWAIFGIYQAKAEAEGARVLRTGEGINTGLGVIAASEKALADPVKRTAIADYLVRLRKANEWCAANPEAYAKIFAERTGVSVAIARTIVGWQNPLFLAPTPDIVAQLQATTDKLHSFGVLAQPVDIASITDPSLAPA</sequence>
<feature type="domain" description="Solute-binding protein family 3/N-terminal" evidence="2">
    <location>
        <begin position="27"/>
        <end position="255"/>
    </location>
</feature>
<organism evidence="3 4">
    <name type="scientific">Asticcacaulis aquaticus</name>
    <dbReference type="NCBI Taxonomy" id="2984212"/>
    <lineage>
        <taxon>Bacteria</taxon>
        <taxon>Pseudomonadati</taxon>
        <taxon>Pseudomonadota</taxon>
        <taxon>Alphaproteobacteria</taxon>
        <taxon>Caulobacterales</taxon>
        <taxon>Caulobacteraceae</taxon>
        <taxon>Asticcacaulis</taxon>
    </lineage>
</organism>
<comment type="similarity">
    <text evidence="1">Belongs to the bacterial solute-binding protein SsuA/TauA family.</text>
</comment>
<dbReference type="Proteomes" id="UP001214854">
    <property type="component" value="Unassembled WGS sequence"/>
</dbReference>
<dbReference type="PANTHER" id="PTHR30024">
    <property type="entry name" value="ALIPHATIC SULFONATES-BINDING PROTEIN-RELATED"/>
    <property type="match status" value="1"/>
</dbReference>
<evidence type="ECO:0000259" key="2">
    <source>
        <dbReference type="SMART" id="SM00062"/>
    </source>
</evidence>
<proteinExistence type="inferred from homology"/>
<dbReference type="PANTHER" id="PTHR30024:SF48">
    <property type="entry name" value="ABC TRANSPORTER SUBSTRATE-BINDING PROTEIN"/>
    <property type="match status" value="1"/>
</dbReference>
<name>A0ABT5HUP1_9CAUL</name>
<protein>
    <submittedName>
        <fullName evidence="3">ABC transporter substrate-binding protein</fullName>
    </submittedName>
</protein>
<keyword evidence="4" id="KW-1185">Reference proteome</keyword>
<evidence type="ECO:0000256" key="1">
    <source>
        <dbReference type="ARBA" id="ARBA00010742"/>
    </source>
</evidence>
<dbReference type="Gene3D" id="3.40.190.10">
    <property type="entry name" value="Periplasmic binding protein-like II"/>
    <property type="match status" value="2"/>
</dbReference>
<dbReference type="InterPro" id="IPR001638">
    <property type="entry name" value="Solute-binding_3/MltF_N"/>
</dbReference>
<dbReference type="Pfam" id="PF09084">
    <property type="entry name" value="NMT1"/>
    <property type="match status" value="1"/>
</dbReference>
<comment type="caution">
    <text evidence="3">The sequence shown here is derived from an EMBL/GenBank/DDBJ whole genome shotgun (WGS) entry which is preliminary data.</text>
</comment>
<dbReference type="PROSITE" id="PS51257">
    <property type="entry name" value="PROKAR_LIPOPROTEIN"/>
    <property type="match status" value="1"/>
</dbReference>
<accession>A0ABT5HUP1</accession>
<dbReference type="CDD" id="cd13558">
    <property type="entry name" value="PBP2_SsuA_like_2"/>
    <property type="match status" value="1"/>
</dbReference>
<evidence type="ECO:0000313" key="4">
    <source>
        <dbReference type="Proteomes" id="UP001214854"/>
    </source>
</evidence>
<dbReference type="RefSeq" id="WP_272748228.1">
    <property type="nucleotide sequence ID" value="NZ_JAQQKX010000008.1"/>
</dbReference>
<reference evidence="3 4" key="1">
    <citation type="submission" date="2023-01" db="EMBL/GenBank/DDBJ databases">
        <title>Novel species of the genus Asticcacaulis isolated from rivers.</title>
        <authorList>
            <person name="Lu H."/>
        </authorList>
    </citation>
    <scope>NUCLEOTIDE SEQUENCE [LARGE SCALE GENOMIC DNA]</scope>
    <source>
        <strain evidence="3 4">BYS171W</strain>
    </source>
</reference>
<dbReference type="EMBL" id="JAQQKX010000008">
    <property type="protein sequence ID" value="MDC7683764.1"/>
    <property type="molecule type" value="Genomic_DNA"/>
</dbReference>
<gene>
    <name evidence="3" type="ORF">PQU92_10785</name>
</gene>